<accession>A0A5E4CRZ6</accession>
<protein>
    <submittedName>
        <fullName evidence="2">Uncharacterized protein</fullName>
    </submittedName>
</protein>
<name>A0A5E4CRZ6_MARMO</name>
<gene>
    <name evidence="2" type="ORF">MONAX_5E044164</name>
</gene>
<proteinExistence type="predicted"/>
<evidence type="ECO:0000313" key="2">
    <source>
        <dbReference type="EMBL" id="VTJ83929.1"/>
    </source>
</evidence>
<comment type="caution">
    <text evidence="2">The sequence shown here is derived from an EMBL/GenBank/DDBJ whole genome shotgun (WGS) entry which is preliminary data.</text>
</comment>
<dbReference type="AlphaFoldDB" id="A0A5E4CRZ6"/>
<dbReference type="Proteomes" id="UP000335636">
    <property type="component" value="Unassembled WGS sequence"/>
</dbReference>
<dbReference type="EMBL" id="CABDUW010001781">
    <property type="protein sequence ID" value="VTJ83929.1"/>
    <property type="molecule type" value="Genomic_DNA"/>
</dbReference>
<reference evidence="2" key="1">
    <citation type="submission" date="2019-04" db="EMBL/GenBank/DDBJ databases">
        <authorList>
            <person name="Alioto T."/>
            <person name="Alioto T."/>
        </authorList>
    </citation>
    <scope>NUCLEOTIDE SEQUENCE [LARGE SCALE GENOMIC DNA]</scope>
</reference>
<evidence type="ECO:0000256" key="1">
    <source>
        <dbReference type="SAM" id="MobiDB-lite"/>
    </source>
</evidence>
<feature type="non-terminal residue" evidence="2">
    <location>
        <position position="1"/>
    </location>
</feature>
<organism evidence="2 3">
    <name type="scientific">Marmota monax</name>
    <name type="common">Woodchuck</name>
    <dbReference type="NCBI Taxonomy" id="9995"/>
    <lineage>
        <taxon>Eukaryota</taxon>
        <taxon>Metazoa</taxon>
        <taxon>Chordata</taxon>
        <taxon>Craniata</taxon>
        <taxon>Vertebrata</taxon>
        <taxon>Euteleostomi</taxon>
        <taxon>Mammalia</taxon>
        <taxon>Eutheria</taxon>
        <taxon>Euarchontoglires</taxon>
        <taxon>Glires</taxon>
        <taxon>Rodentia</taxon>
        <taxon>Sciuromorpha</taxon>
        <taxon>Sciuridae</taxon>
        <taxon>Xerinae</taxon>
        <taxon>Marmotini</taxon>
        <taxon>Marmota</taxon>
    </lineage>
</organism>
<sequence length="115" mass="12383">KACSRLRPRAASHLARAARLSSLGLETASPTLLKAVKPLRESSLDSWSQESTADPDPVSKTTERKALERKLQLLRGRARFPVCLLKTTGAQKGCLGAAPAGPPVVRRYCGCGFLR</sequence>
<keyword evidence="3" id="KW-1185">Reference proteome</keyword>
<feature type="region of interest" description="Disordered" evidence="1">
    <location>
        <begin position="40"/>
        <end position="63"/>
    </location>
</feature>
<evidence type="ECO:0000313" key="3">
    <source>
        <dbReference type="Proteomes" id="UP000335636"/>
    </source>
</evidence>
<feature type="non-terminal residue" evidence="2">
    <location>
        <position position="115"/>
    </location>
</feature>